<organism evidence="9 10">
    <name type="scientific">Arctia plantaginis</name>
    <name type="common">Wood tiger moth</name>
    <name type="synonym">Phalaena plantaginis</name>
    <dbReference type="NCBI Taxonomy" id="874455"/>
    <lineage>
        <taxon>Eukaryota</taxon>
        <taxon>Metazoa</taxon>
        <taxon>Ecdysozoa</taxon>
        <taxon>Arthropoda</taxon>
        <taxon>Hexapoda</taxon>
        <taxon>Insecta</taxon>
        <taxon>Pterygota</taxon>
        <taxon>Neoptera</taxon>
        <taxon>Endopterygota</taxon>
        <taxon>Lepidoptera</taxon>
        <taxon>Glossata</taxon>
        <taxon>Ditrysia</taxon>
        <taxon>Noctuoidea</taxon>
        <taxon>Erebidae</taxon>
        <taxon>Arctiinae</taxon>
        <taxon>Arctia</taxon>
    </lineage>
</organism>
<evidence type="ECO:0000256" key="3">
    <source>
        <dbReference type="ARBA" id="ARBA00005822"/>
    </source>
</evidence>
<evidence type="ECO:0000256" key="2">
    <source>
        <dbReference type="ARBA" id="ARBA00004245"/>
    </source>
</evidence>
<keyword evidence="5" id="KW-0969">Cilium</keyword>
<dbReference type="Proteomes" id="UP000494106">
    <property type="component" value="Unassembled WGS sequence"/>
</dbReference>
<evidence type="ECO:0000256" key="7">
    <source>
        <dbReference type="ARBA" id="ARBA00023273"/>
    </source>
</evidence>
<dbReference type="SMART" id="SM00683">
    <property type="entry name" value="DM16"/>
    <property type="match status" value="1"/>
</dbReference>
<dbReference type="EMBL" id="CADEBC010000479">
    <property type="protein sequence ID" value="CAB3233119.1"/>
    <property type="molecule type" value="Genomic_DNA"/>
</dbReference>
<protein>
    <recommendedName>
        <fullName evidence="8">BBSome complex member BBS5 PH domain-containing protein</fullName>
    </recommendedName>
</protein>
<dbReference type="InterPro" id="IPR006606">
    <property type="entry name" value="BBL5"/>
</dbReference>
<keyword evidence="10" id="KW-1185">Reference proteome</keyword>
<evidence type="ECO:0000259" key="8">
    <source>
        <dbReference type="SMART" id="SM00683"/>
    </source>
</evidence>
<accession>A0A8S0ZNF3</accession>
<feature type="domain" description="BBSome complex member BBS5 PH" evidence="8">
    <location>
        <begin position="30"/>
        <end position="100"/>
    </location>
</feature>
<proteinExistence type="inferred from homology"/>
<dbReference type="GO" id="GO:0032266">
    <property type="term" value="F:phosphatidylinositol-3-phosphate binding"/>
    <property type="evidence" value="ECO:0007669"/>
    <property type="project" value="TreeGrafter"/>
</dbReference>
<evidence type="ECO:0000256" key="6">
    <source>
        <dbReference type="ARBA" id="ARBA00023212"/>
    </source>
</evidence>
<evidence type="ECO:0000256" key="1">
    <source>
        <dbReference type="ARBA" id="ARBA00004138"/>
    </source>
</evidence>
<evidence type="ECO:0000256" key="5">
    <source>
        <dbReference type="ARBA" id="ARBA00023069"/>
    </source>
</evidence>
<dbReference type="GO" id="GO:0034464">
    <property type="term" value="C:BBSome"/>
    <property type="evidence" value="ECO:0007669"/>
    <property type="project" value="InterPro"/>
</dbReference>
<dbReference type="Pfam" id="PF07289">
    <property type="entry name" value="BBL5"/>
    <property type="match status" value="1"/>
</dbReference>
<keyword evidence="6" id="KW-0206">Cytoskeleton</keyword>
<dbReference type="PANTHER" id="PTHR21351:SF0">
    <property type="entry name" value="BARDET-BIEDL SYNDROME 5 PROTEIN"/>
    <property type="match status" value="1"/>
</dbReference>
<dbReference type="GO" id="GO:0036064">
    <property type="term" value="C:ciliary basal body"/>
    <property type="evidence" value="ECO:0007669"/>
    <property type="project" value="TreeGrafter"/>
</dbReference>
<comment type="subcellular location">
    <subcellularLocation>
        <location evidence="1">Cell projection</location>
        <location evidence="1">Cilium</location>
    </subcellularLocation>
    <subcellularLocation>
        <location evidence="2">Cytoplasm</location>
        <location evidence="2">Cytoskeleton</location>
    </subcellularLocation>
</comment>
<dbReference type="OrthoDB" id="10261999at2759"/>
<evidence type="ECO:0000313" key="9">
    <source>
        <dbReference type="EMBL" id="CAB3233119.1"/>
    </source>
</evidence>
<sequence length="200" mass="21967">MSKHKTGPVWEDREVLFDLPFAYLKLRPGEKIFDRIEPIEDTKGNSGTKGRMVVTNLRIIWHSMSSPRINLCKETIIYTTSLGAGVHAIGLNCILSTSTKVVNSGLRGTTQALYLLAVFKNNRYEFIFTNLSPNCVRHYTSVAGVHKYTSCTPPGFAVALMRKAALDLDPGLPSSFPPRGGSKLGHPPRVPVSGDVKVII</sequence>
<dbReference type="InterPro" id="IPR014003">
    <property type="entry name" value="BBS5_PH"/>
</dbReference>
<dbReference type="AlphaFoldDB" id="A0A8S0ZNF3"/>
<name>A0A8S0ZNF3_ARCPL</name>
<comment type="similarity">
    <text evidence="3">Belongs to the BBS5 family.</text>
</comment>
<evidence type="ECO:0000256" key="4">
    <source>
        <dbReference type="ARBA" id="ARBA00022490"/>
    </source>
</evidence>
<dbReference type="PANTHER" id="PTHR21351">
    <property type="entry name" value="BARDET-BIEDL SYNDROME PROTEIN 5"/>
    <property type="match status" value="1"/>
</dbReference>
<comment type="caution">
    <text evidence="9">The sequence shown here is derived from an EMBL/GenBank/DDBJ whole genome shotgun (WGS) entry which is preliminary data.</text>
</comment>
<keyword evidence="7" id="KW-0966">Cell projection</keyword>
<evidence type="ECO:0000313" key="10">
    <source>
        <dbReference type="Proteomes" id="UP000494106"/>
    </source>
</evidence>
<dbReference type="GO" id="GO:0060271">
    <property type="term" value="P:cilium assembly"/>
    <property type="evidence" value="ECO:0007669"/>
    <property type="project" value="TreeGrafter"/>
</dbReference>
<reference evidence="9 10" key="1">
    <citation type="submission" date="2020-04" db="EMBL/GenBank/DDBJ databases">
        <authorList>
            <person name="Wallbank WR R."/>
            <person name="Pardo Diaz C."/>
            <person name="Kozak K."/>
            <person name="Martin S."/>
            <person name="Jiggins C."/>
            <person name="Moest M."/>
            <person name="Warren A I."/>
            <person name="Byers J.R.P. K."/>
            <person name="Montejo-Kovacevich G."/>
            <person name="Yen C E."/>
        </authorList>
    </citation>
    <scope>NUCLEOTIDE SEQUENCE [LARGE SCALE GENOMIC DNA]</scope>
</reference>
<gene>
    <name evidence="9" type="ORF">APLA_LOCUS5062</name>
</gene>
<keyword evidence="4" id="KW-0963">Cytoplasm</keyword>